<comment type="caution">
    <text evidence="11">The sequence shown here is derived from an EMBL/GenBank/DDBJ whole genome shotgun (WGS) entry which is preliminary data.</text>
</comment>
<dbReference type="RefSeq" id="WP_049736937.1">
    <property type="nucleotide sequence ID" value="NZ_BJON01000006.1"/>
</dbReference>
<protein>
    <recommendedName>
        <fullName evidence="5">Probable succinyl-diaminopimelate desuccinylase</fullName>
        <ecNumber evidence="4">3.5.1.18</ecNumber>
    </recommendedName>
</protein>
<evidence type="ECO:0000256" key="1">
    <source>
        <dbReference type="ARBA" id="ARBA00001947"/>
    </source>
</evidence>
<evidence type="ECO:0000256" key="9">
    <source>
        <dbReference type="ARBA" id="ARBA00051301"/>
    </source>
</evidence>
<comment type="cofactor">
    <cofactor evidence="1">
        <name>Zn(2+)</name>
        <dbReference type="ChEBI" id="CHEBI:29105"/>
    </cofactor>
</comment>
<dbReference type="EMBL" id="LGIQ01000002">
    <property type="protein sequence ID" value="KNB74684.1"/>
    <property type="molecule type" value="Genomic_DNA"/>
</dbReference>
<dbReference type="Gene3D" id="3.40.630.10">
    <property type="entry name" value="Zn peptidases"/>
    <property type="match status" value="1"/>
</dbReference>
<dbReference type="PANTHER" id="PTHR43808">
    <property type="entry name" value="ACETYLORNITHINE DEACETYLASE"/>
    <property type="match status" value="1"/>
</dbReference>
<dbReference type="Pfam" id="PF01546">
    <property type="entry name" value="Peptidase_M20"/>
    <property type="match status" value="1"/>
</dbReference>
<dbReference type="NCBIfam" id="TIGR01910">
    <property type="entry name" value="DapE-ArgE"/>
    <property type="match status" value="1"/>
</dbReference>
<evidence type="ECO:0000256" key="8">
    <source>
        <dbReference type="ARBA" id="ARBA00023285"/>
    </source>
</evidence>
<comment type="similarity">
    <text evidence="3">Belongs to the peptidase M20A family.</text>
</comment>
<evidence type="ECO:0000256" key="4">
    <source>
        <dbReference type="ARBA" id="ARBA00011921"/>
    </source>
</evidence>
<dbReference type="GO" id="GO:0009089">
    <property type="term" value="P:lysine biosynthetic process via diaminopimelate"/>
    <property type="evidence" value="ECO:0007669"/>
    <property type="project" value="UniProtKB-UniPathway"/>
</dbReference>
<dbReference type="PANTHER" id="PTHR43808:SF25">
    <property type="entry name" value="PEPTIDASE M20 DIMERISATION DOMAIN-CONTAINING PROTEIN"/>
    <property type="match status" value="1"/>
</dbReference>
<dbReference type="EC" id="3.5.1.18" evidence="4"/>
<keyword evidence="6" id="KW-0378">Hydrolase</keyword>
<proteinExistence type="inferred from homology"/>
<dbReference type="STRING" id="54915.ADS79_03100"/>
<reference evidence="11" key="2">
    <citation type="submission" date="2015-07" db="EMBL/GenBank/DDBJ databases">
        <title>MeaNS - Measles Nucleotide Surveillance Program.</title>
        <authorList>
            <person name="Tran T."/>
            <person name="Druce J."/>
        </authorList>
    </citation>
    <scope>NUCLEOTIDE SEQUENCE</scope>
    <source>
        <strain evidence="11">DSM 9887</strain>
    </source>
</reference>
<keyword evidence="7" id="KW-0862">Zinc</keyword>
<evidence type="ECO:0000256" key="5">
    <source>
        <dbReference type="ARBA" id="ARBA00016853"/>
    </source>
</evidence>
<evidence type="ECO:0000313" key="12">
    <source>
        <dbReference type="Proteomes" id="UP000036834"/>
    </source>
</evidence>
<dbReference type="GO" id="GO:0009014">
    <property type="term" value="F:succinyl-diaminopimelate desuccinylase activity"/>
    <property type="evidence" value="ECO:0007669"/>
    <property type="project" value="UniProtKB-EC"/>
</dbReference>
<dbReference type="Gene3D" id="3.30.70.360">
    <property type="match status" value="1"/>
</dbReference>
<dbReference type="OrthoDB" id="9792335at2"/>
<keyword evidence="13" id="KW-1185">Reference proteome</keyword>
<dbReference type="InterPro" id="IPR001261">
    <property type="entry name" value="ArgE/DapE_CS"/>
</dbReference>
<evidence type="ECO:0000256" key="6">
    <source>
        <dbReference type="ARBA" id="ARBA00022801"/>
    </source>
</evidence>
<reference evidence="10 13" key="3">
    <citation type="submission" date="2019-06" db="EMBL/GenBank/DDBJ databases">
        <title>Whole genome shotgun sequence of Brevibacillus reuszeri NBRC 15719.</title>
        <authorList>
            <person name="Hosoyama A."/>
            <person name="Uohara A."/>
            <person name="Ohji S."/>
            <person name="Ichikawa N."/>
        </authorList>
    </citation>
    <scope>NUCLEOTIDE SEQUENCE [LARGE SCALE GENOMIC DNA]</scope>
    <source>
        <strain evidence="10 13">NBRC 15719</strain>
    </source>
</reference>
<evidence type="ECO:0000313" key="11">
    <source>
        <dbReference type="EMBL" id="KNB74684.1"/>
    </source>
</evidence>
<dbReference type="EMBL" id="BJON01000006">
    <property type="protein sequence ID" value="GED67665.1"/>
    <property type="molecule type" value="Genomic_DNA"/>
</dbReference>
<evidence type="ECO:0000313" key="10">
    <source>
        <dbReference type="EMBL" id="GED67665.1"/>
    </source>
</evidence>
<comment type="catalytic activity">
    <reaction evidence="9">
        <text>N-succinyl-(2S,6S)-2,6-diaminopimelate + H2O = (2S,6S)-2,6-diaminopimelate + succinate</text>
        <dbReference type="Rhea" id="RHEA:22608"/>
        <dbReference type="ChEBI" id="CHEBI:15377"/>
        <dbReference type="ChEBI" id="CHEBI:30031"/>
        <dbReference type="ChEBI" id="CHEBI:57609"/>
        <dbReference type="ChEBI" id="CHEBI:58087"/>
        <dbReference type="EC" id="3.5.1.18"/>
    </reaction>
</comment>
<evidence type="ECO:0000256" key="3">
    <source>
        <dbReference type="ARBA" id="ARBA00006247"/>
    </source>
</evidence>
<dbReference type="UniPathway" id="UPA00034">
    <property type="reaction ID" value="UER00021"/>
</dbReference>
<dbReference type="PROSITE" id="PS00758">
    <property type="entry name" value="ARGE_DAPE_CPG2_1"/>
    <property type="match status" value="1"/>
</dbReference>
<dbReference type="InterPro" id="IPR010182">
    <property type="entry name" value="ArgE/DapE"/>
</dbReference>
<dbReference type="PATRIC" id="fig|54915.3.peg.5796"/>
<dbReference type="Proteomes" id="UP000036834">
    <property type="component" value="Unassembled WGS sequence"/>
</dbReference>
<evidence type="ECO:0000256" key="7">
    <source>
        <dbReference type="ARBA" id="ARBA00022833"/>
    </source>
</evidence>
<organism evidence="11 12">
    <name type="scientific">Brevibacillus reuszeri</name>
    <dbReference type="NCBI Taxonomy" id="54915"/>
    <lineage>
        <taxon>Bacteria</taxon>
        <taxon>Bacillati</taxon>
        <taxon>Bacillota</taxon>
        <taxon>Bacilli</taxon>
        <taxon>Bacillales</taxon>
        <taxon>Paenibacillaceae</taxon>
        <taxon>Brevibacillus</taxon>
    </lineage>
</organism>
<dbReference type="InterPro" id="IPR050072">
    <property type="entry name" value="Peptidase_M20A"/>
</dbReference>
<evidence type="ECO:0000256" key="2">
    <source>
        <dbReference type="ARBA" id="ARBA00005130"/>
    </source>
</evidence>
<reference evidence="12" key="1">
    <citation type="submission" date="2015-07" db="EMBL/GenBank/DDBJ databases">
        <title>Genome sequencing project for genomic taxonomy and phylogenomics of Bacillus-like bacteria.</title>
        <authorList>
            <person name="Liu B."/>
            <person name="Wang J."/>
            <person name="Zhu Y."/>
            <person name="Liu G."/>
            <person name="Chen Q."/>
            <person name="Chen Z."/>
            <person name="Lan J."/>
            <person name="Che J."/>
            <person name="Ge C."/>
            <person name="Shi H."/>
            <person name="Pan Z."/>
            <person name="Liu X."/>
        </authorList>
    </citation>
    <scope>NUCLEOTIDE SEQUENCE [LARGE SCALE GENOMIC DNA]</scope>
    <source>
        <strain evidence="12">DSM 9887</strain>
    </source>
</reference>
<dbReference type="SUPFAM" id="SSF53187">
    <property type="entry name" value="Zn-dependent exopeptidases"/>
    <property type="match status" value="1"/>
</dbReference>
<name>A0A0K9Z139_9BACL</name>
<keyword evidence="8" id="KW-0170">Cobalt</keyword>
<dbReference type="Proteomes" id="UP000319578">
    <property type="component" value="Unassembled WGS sequence"/>
</dbReference>
<evidence type="ECO:0000313" key="13">
    <source>
        <dbReference type="Proteomes" id="UP000319578"/>
    </source>
</evidence>
<dbReference type="InterPro" id="IPR002933">
    <property type="entry name" value="Peptidase_M20"/>
</dbReference>
<gene>
    <name evidence="10" type="primary">argE_1</name>
    <name evidence="11" type="ORF">ADS79_03100</name>
    <name evidence="10" type="ORF">BRE01_13670</name>
</gene>
<accession>A0A0K9Z139</accession>
<comment type="pathway">
    <text evidence="2">Amino-acid biosynthesis; L-lysine biosynthesis via DAP pathway; LL-2,6-diaminopimelate from (S)-tetrahydrodipicolinate (succinylase route): step 3/3.</text>
</comment>
<sequence length="437" mass="47940">MSSKRILFEYLDNNKDELVEYVKSLVQIPSINHTFGGDEKTVQDWLADSLRSLNFAEVEQFAVDDEQVRPNVVAVMKGTGGGKSLLFNGHMDVVPIAEPHKWRSDPFEPLQQGNKIYGRGTSDMKGGVSAAIWAMKALKECGILLRGDVLLQAVTGEESNEAEEIGTVQCLKRGYTADFAVVCEPTDLELHTASVGLFFFELIVEGKAVHISARNQVLFPQPAGVPSGPTVGADAFKKSLPFVNYFYSLEEQWNHRWRDAVLGAGGSPGHDVQGVGLFTINPSFIEGGEYLGSVPAKVKLMYGVWYPDQLVKKEELWEEIRRGVEALASTDDFLRSHPPKLTVPVLQEWQGFHVPADHAGVRAMMTAITDVEGCKAVLSGFRAVCDAAYLNKHGVPAVVFGPGSLSWSVHGENEYITVDSLVAAAKVYASMMMDWCQ</sequence>
<dbReference type="AlphaFoldDB" id="A0A0K9Z139"/>